<protein>
    <submittedName>
        <fullName evidence="1">Uncharacterized protein</fullName>
    </submittedName>
</protein>
<sequence>MPSMEFSTAILLQESQVYKGSLSFLSSLSPHRDHRPPRRRATPFTKLLPLISPWPCWSSAPLPLVRPRRSFPEPLLLAKVASFCLAAAGPRSSSAKPRCPRICWPSVYWSSVAAAGRPRQQHCRSRPRRRHSTRSLHGPSLLCVLLSVHCVVGDETK</sequence>
<keyword evidence="2" id="KW-1185">Reference proteome</keyword>
<gene>
    <name evidence="1" type="ORF">Scep_009848</name>
</gene>
<dbReference type="AlphaFoldDB" id="A0AAP0PDI4"/>
<name>A0AAP0PDI4_9MAGN</name>
<dbReference type="Proteomes" id="UP001419268">
    <property type="component" value="Unassembled WGS sequence"/>
</dbReference>
<dbReference type="EMBL" id="JBBNAG010000004">
    <property type="protein sequence ID" value="KAK9140167.1"/>
    <property type="molecule type" value="Genomic_DNA"/>
</dbReference>
<organism evidence="1 2">
    <name type="scientific">Stephania cephalantha</name>
    <dbReference type="NCBI Taxonomy" id="152367"/>
    <lineage>
        <taxon>Eukaryota</taxon>
        <taxon>Viridiplantae</taxon>
        <taxon>Streptophyta</taxon>
        <taxon>Embryophyta</taxon>
        <taxon>Tracheophyta</taxon>
        <taxon>Spermatophyta</taxon>
        <taxon>Magnoliopsida</taxon>
        <taxon>Ranunculales</taxon>
        <taxon>Menispermaceae</taxon>
        <taxon>Menispermoideae</taxon>
        <taxon>Cissampelideae</taxon>
        <taxon>Stephania</taxon>
    </lineage>
</organism>
<reference evidence="1 2" key="1">
    <citation type="submission" date="2024-01" db="EMBL/GenBank/DDBJ databases">
        <title>Genome assemblies of Stephania.</title>
        <authorList>
            <person name="Yang L."/>
        </authorList>
    </citation>
    <scope>NUCLEOTIDE SEQUENCE [LARGE SCALE GENOMIC DNA]</scope>
    <source>
        <strain evidence="1">JXDWG</strain>
        <tissue evidence="1">Leaf</tissue>
    </source>
</reference>
<proteinExistence type="predicted"/>
<evidence type="ECO:0000313" key="1">
    <source>
        <dbReference type="EMBL" id="KAK9140167.1"/>
    </source>
</evidence>
<evidence type="ECO:0000313" key="2">
    <source>
        <dbReference type="Proteomes" id="UP001419268"/>
    </source>
</evidence>
<comment type="caution">
    <text evidence="1">The sequence shown here is derived from an EMBL/GenBank/DDBJ whole genome shotgun (WGS) entry which is preliminary data.</text>
</comment>
<accession>A0AAP0PDI4</accession>